<reference evidence="2" key="2">
    <citation type="submission" date="2021-04" db="EMBL/GenBank/DDBJ databases">
        <authorList>
            <person name="Gilroy R."/>
        </authorList>
    </citation>
    <scope>NUCLEOTIDE SEQUENCE</scope>
    <source>
        <strain evidence="2">B5_2728</strain>
    </source>
</reference>
<protein>
    <submittedName>
        <fullName evidence="2">Type II secretion system GspH family protein</fullName>
    </submittedName>
</protein>
<dbReference type="PROSITE" id="PS00409">
    <property type="entry name" value="PROKAR_NTER_METHYL"/>
    <property type="match status" value="1"/>
</dbReference>
<gene>
    <name evidence="2" type="ORF">H9882_01765</name>
</gene>
<keyword evidence="1" id="KW-0812">Transmembrane</keyword>
<keyword evidence="1" id="KW-1133">Transmembrane helix</keyword>
<keyword evidence="1" id="KW-0472">Membrane</keyword>
<dbReference type="AlphaFoldDB" id="A0A948T1Q0"/>
<evidence type="ECO:0000256" key="1">
    <source>
        <dbReference type="SAM" id="Phobius"/>
    </source>
</evidence>
<dbReference type="Pfam" id="PF07963">
    <property type="entry name" value="N_methyl"/>
    <property type="match status" value="1"/>
</dbReference>
<reference evidence="2" key="1">
    <citation type="journal article" date="2021" name="PeerJ">
        <title>Extensive microbial diversity within the chicken gut microbiome revealed by metagenomics and culture.</title>
        <authorList>
            <person name="Gilroy R."/>
            <person name="Ravi A."/>
            <person name="Getino M."/>
            <person name="Pursley I."/>
            <person name="Horton D.L."/>
            <person name="Alikhan N.F."/>
            <person name="Baker D."/>
            <person name="Gharbi K."/>
            <person name="Hall N."/>
            <person name="Watson M."/>
            <person name="Adriaenssens E.M."/>
            <person name="Foster-Nyarko E."/>
            <person name="Jarju S."/>
            <person name="Secka A."/>
            <person name="Antonio M."/>
            <person name="Oren A."/>
            <person name="Chaudhuri R.R."/>
            <person name="La Ragione R."/>
            <person name="Hildebrand F."/>
            <person name="Pallen M.J."/>
        </authorList>
    </citation>
    <scope>NUCLEOTIDE SEQUENCE</scope>
    <source>
        <strain evidence="2">B5_2728</strain>
    </source>
</reference>
<dbReference type="NCBIfam" id="TIGR02532">
    <property type="entry name" value="IV_pilin_GFxxxE"/>
    <property type="match status" value="1"/>
</dbReference>
<dbReference type="Proteomes" id="UP000713596">
    <property type="component" value="Unassembled WGS sequence"/>
</dbReference>
<sequence length="273" mass="29746">MEKRLSKKSGFTLIEVSVGLVVLSFAALVLATFARATHQLQLEAQTERDGIEQLRANFYSIAGRNTVPATAVLNIGSQVMRYSAQAAESENELQRVLFAAETPNLPTGLWRKPQSSSSTVSSTDSFTLGERLLEPWLWGTPVPLSNLDTADLSNQNVLWISGGKLKQSTVVNTPIVVISGSEFNTDGKTVHLTSANRFTLVYLPEDIPSSSLSKGWYALPSGSDLFASLTTDNRLDVTRYHVSSPNDLSSQQLEELGLLLDTAYSLLHFVANP</sequence>
<accession>A0A948T1Q0</accession>
<proteinExistence type="predicted"/>
<evidence type="ECO:0000313" key="3">
    <source>
        <dbReference type="Proteomes" id="UP000713596"/>
    </source>
</evidence>
<name>A0A948T1Q0_9FIRM</name>
<feature type="transmembrane region" description="Helical" evidence="1">
    <location>
        <begin position="12"/>
        <end position="34"/>
    </location>
</feature>
<dbReference type="EMBL" id="JAHLFP010000011">
    <property type="protein sequence ID" value="MBU3805621.1"/>
    <property type="molecule type" value="Genomic_DNA"/>
</dbReference>
<dbReference type="InterPro" id="IPR012902">
    <property type="entry name" value="N_methyl_site"/>
</dbReference>
<evidence type="ECO:0000313" key="2">
    <source>
        <dbReference type="EMBL" id="MBU3805621.1"/>
    </source>
</evidence>
<comment type="caution">
    <text evidence="2">The sequence shown here is derived from an EMBL/GenBank/DDBJ whole genome shotgun (WGS) entry which is preliminary data.</text>
</comment>
<organism evidence="2 3">
    <name type="scientific">Candidatus Allofournierella pullistercoris</name>
    <dbReference type="NCBI Taxonomy" id="2838597"/>
    <lineage>
        <taxon>Bacteria</taxon>
        <taxon>Bacillati</taxon>
        <taxon>Bacillota</taxon>
        <taxon>Clostridia</taxon>
        <taxon>Eubacteriales</taxon>
        <taxon>Oscillospiraceae</taxon>
        <taxon>Allofournierella</taxon>
    </lineage>
</organism>